<gene>
    <name evidence="1" type="ordered locus">GNIT_3557</name>
</gene>
<dbReference type="EMBL" id="CP003060">
    <property type="protein sequence ID" value="AEP31651.1"/>
    <property type="molecule type" value="Genomic_DNA"/>
</dbReference>
<evidence type="ECO:0000313" key="1">
    <source>
        <dbReference type="EMBL" id="AEP31651.1"/>
    </source>
</evidence>
<organism evidence="1 2">
    <name type="scientific">Glaciecola nitratireducens (strain JCM 12485 / KCTC 12276 / FR1064)</name>
    <dbReference type="NCBI Taxonomy" id="1085623"/>
    <lineage>
        <taxon>Bacteria</taxon>
        <taxon>Pseudomonadati</taxon>
        <taxon>Pseudomonadota</taxon>
        <taxon>Gammaproteobacteria</taxon>
        <taxon>Alteromonadales</taxon>
        <taxon>Alteromonadaceae</taxon>
        <taxon>Brumicola</taxon>
    </lineage>
</organism>
<dbReference type="AlphaFoldDB" id="G4QNU2"/>
<dbReference type="KEGG" id="gni:GNIT_3557"/>
<sequence length="44" mass="4819">MSMLKFGICSKKCSLLLAPVKHCSRKIMALLFYAISSSAKLKGN</sequence>
<dbReference type="Proteomes" id="UP000009282">
    <property type="component" value="Chromosome"/>
</dbReference>
<keyword evidence="2" id="KW-1185">Reference proteome</keyword>
<accession>G4QNU2</accession>
<proteinExistence type="predicted"/>
<protein>
    <submittedName>
        <fullName evidence="1">Uncharacterized protein</fullName>
    </submittedName>
</protein>
<dbReference type="HOGENOM" id="CLU_3216833_0_0_6"/>
<reference evidence="1 2" key="1">
    <citation type="journal article" date="2011" name="J. Bacteriol.">
        <title>Complete genome sequence of seawater bacterium Glaciecola nitratireducens FR1064T.</title>
        <authorList>
            <person name="Bian F."/>
            <person name="Qin Q.L."/>
            <person name="Xie B.B."/>
            <person name="Shu Y.L."/>
            <person name="Zhang X.Y."/>
            <person name="Yu Y."/>
            <person name="Chen B."/>
            <person name="Chen X.L."/>
            <person name="Zhou B.C."/>
            <person name="Zhang Y.Z."/>
        </authorList>
    </citation>
    <scope>NUCLEOTIDE SEQUENCE [LARGE SCALE GENOMIC DNA]</scope>
    <source>
        <strain evidence="2">JCM 12485 / KCTC 12276 / FR1064</strain>
    </source>
</reference>
<evidence type="ECO:0000313" key="2">
    <source>
        <dbReference type="Proteomes" id="UP000009282"/>
    </source>
</evidence>
<name>G4QNU2_GLANF</name>